<proteinExistence type="predicted"/>
<gene>
    <name evidence="1" type="ORF">MRZ06_11075</name>
</gene>
<accession>A0ABY3ZZ33</accession>
<reference evidence="1" key="1">
    <citation type="submission" date="2022-03" db="EMBL/GenBank/DDBJ databases">
        <authorList>
            <person name="Vrbovska V."/>
            <person name="Kovarovic V."/>
            <person name="Botka T."/>
            <person name="Pantucek R."/>
        </authorList>
    </citation>
    <scope>NUCLEOTIDE SEQUENCE</scope>
    <source>
        <strain evidence="1">CCM 2609</strain>
    </source>
</reference>
<evidence type="ECO:0000313" key="1">
    <source>
        <dbReference type="EMBL" id="UOB21645.1"/>
    </source>
</evidence>
<name>A0ABY3ZZ33_9STAP</name>
<dbReference type="EMBL" id="CP094348">
    <property type="protein sequence ID" value="UOB21645.1"/>
    <property type="molecule type" value="Genomic_DNA"/>
</dbReference>
<dbReference type="Proteomes" id="UP000830343">
    <property type="component" value="Chromosome"/>
</dbReference>
<sequence length="39" mass="4449">MALHDNSKLLEHELTYVDVLVNPKTDTATKNVLKNILRT</sequence>
<reference evidence="1" key="2">
    <citation type="submission" date="2022-04" db="EMBL/GenBank/DDBJ databases">
        <title>Antimicrobial genetic elements in methicillin-resistant Macrococcus armenti.</title>
        <authorList>
            <person name="Keller J.E."/>
            <person name="Schwendener S."/>
            <person name="Pantucek R."/>
            <person name="Perreten V."/>
        </authorList>
    </citation>
    <scope>NUCLEOTIDE SEQUENCE</scope>
    <source>
        <strain evidence="1">CCM 2609</strain>
    </source>
</reference>
<protein>
    <submittedName>
        <fullName evidence="1">Uncharacterized protein</fullName>
    </submittedName>
</protein>
<organism evidence="1 2">
    <name type="scientific">Macrococcus armenti</name>
    <dbReference type="NCBI Taxonomy" id="2875764"/>
    <lineage>
        <taxon>Bacteria</taxon>
        <taxon>Bacillati</taxon>
        <taxon>Bacillota</taxon>
        <taxon>Bacilli</taxon>
        <taxon>Bacillales</taxon>
        <taxon>Staphylococcaceae</taxon>
        <taxon>Macrococcus</taxon>
    </lineage>
</organism>
<keyword evidence="2" id="KW-1185">Reference proteome</keyword>
<evidence type="ECO:0000313" key="2">
    <source>
        <dbReference type="Proteomes" id="UP000830343"/>
    </source>
</evidence>